<dbReference type="Proteomes" id="UP000729402">
    <property type="component" value="Unassembled WGS sequence"/>
</dbReference>
<name>A0A8J5RWH3_ZIZPA</name>
<evidence type="ECO:0000313" key="1">
    <source>
        <dbReference type="EMBL" id="KAG8052583.1"/>
    </source>
</evidence>
<proteinExistence type="predicted"/>
<reference evidence="1" key="1">
    <citation type="journal article" date="2021" name="bioRxiv">
        <title>Whole Genome Assembly and Annotation of Northern Wild Rice, Zizania palustris L., Supports a Whole Genome Duplication in the Zizania Genus.</title>
        <authorList>
            <person name="Haas M."/>
            <person name="Kono T."/>
            <person name="Macchietto M."/>
            <person name="Millas R."/>
            <person name="McGilp L."/>
            <person name="Shao M."/>
            <person name="Duquette J."/>
            <person name="Hirsch C.N."/>
            <person name="Kimball J."/>
        </authorList>
    </citation>
    <scope>NUCLEOTIDE SEQUENCE</scope>
    <source>
        <tissue evidence="1">Fresh leaf tissue</tissue>
    </source>
</reference>
<comment type="caution">
    <text evidence="1">The sequence shown here is derived from an EMBL/GenBank/DDBJ whole genome shotgun (WGS) entry which is preliminary data.</text>
</comment>
<sequence>MELKGGSLYTIEPELDNERHTSLDLTEETRLQIVANLMKYQHQTKTWYDPKINLNELKPGHLVLRSIIAPGKLENKWEGPYIILRSGCPGSFKLANLEYEKLKHAWRAEHLKRYFA</sequence>
<dbReference type="EMBL" id="JAAALK010000288">
    <property type="protein sequence ID" value="KAG8052583.1"/>
    <property type="molecule type" value="Genomic_DNA"/>
</dbReference>
<accession>A0A8J5RWH3</accession>
<reference evidence="1" key="2">
    <citation type="submission" date="2021-02" db="EMBL/GenBank/DDBJ databases">
        <authorList>
            <person name="Kimball J.A."/>
            <person name="Haas M.W."/>
            <person name="Macchietto M."/>
            <person name="Kono T."/>
            <person name="Duquette J."/>
            <person name="Shao M."/>
        </authorList>
    </citation>
    <scope>NUCLEOTIDE SEQUENCE</scope>
    <source>
        <tissue evidence="1">Fresh leaf tissue</tissue>
    </source>
</reference>
<dbReference type="AlphaFoldDB" id="A0A8J5RWH3"/>
<protein>
    <submittedName>
        <fullName evidence="1">Uncharacterized protein</fullName>
    </submittedName>
</protein>
<dbReference type="OrthoDB" id="686884at2759"/>
<organism evidence="1 2">
    <name type="scientific">Zizania palustris</name>
    <name type="common">Northern wild rice</name>
    <dbReference type="NCBI Taxonomy" id="103762"/>
    <lineage>
        <taxon>Eukaryota</taxon>
        <taxon>Viridiplantae</taxon>
        <taxon>Streptophyta</taxon>
        <taxon>Embryophyta</taxon>
        <taxon>Tracheophyta</taxon>
        <taxon>Spermatophyta</taxon>
        <taxon>Magnoliopsida</taxon>
        <taxon>Liliopsida</taxon>
        <taxon>Poales</taxon>
        <taxon>Poaceae</taxon>
        <taxon>BOP clade</taxon>
        <taxon>Oryzoideae</taxon>
        <taxon>Oryzeae</taxon>
        <taxon>Zizaniinae</taxon>
        <taxon>Zizania</taxon>
    </lineage>
</organism>
<gene>
    <name evidence="1" type="ORF">GUJ93_ZPchr0001g29872</name>
</gene>
<evidence type="ECO:0000313" key="2">
    <source>
        <dbReference type="Proteomes" id="UP000729402"/>
    </source>
</evidence>
<keyword evidence="2" id="KW-1185">Reference proteome</keyword>